<gene>
    <name evidence="1" type="ORF">JF922_20585</name>
</gene>
<protein>
    <submittedName>
        <fullName evidence="1">Uncharacterized protein</fullName>
    </submittedName>
</protein>
<sequence length="75" mass="8629">MIAPEQRAEWTPCELEDHVEEVRTRNEELARLLNSRPFDGYVLELVYLQVQAVSELLDHCGGLHEPDVLVRTVEA</sequence>
<dbReference type="RefSeq" id="WP_338204292.1">
    <property type="nucleotide sequence ID" value="NZ_JAEKNR010000207.1"/>
</dbReference>
<evidence type="ECO:0000313" key="1">
    <source>
        <dbReference type="EMBL" id="MBJ7600455.1"/>
    </source>
</evidence>
<proteinExistence type="predicted"/>
<comment type="caution">
    <text evidence="1">The sequence shown here is derived from an EMBL/GenBank/DDBJ whole genome shotgun (WGS) entry which is preliminary data.</text>
</comment>
<evidence type="ECO:0000313" key="2">
    <source>
        <dbReference type="Proteomes" id="UP000612893"/>
    </source>
</evidence>
<dbReference type="Proteomes" id="UP000612893">
    <property type="component" value="Unassembled WGS sequence"/>
</dbReference>
<name>A0A934N4N2_9BACT</name>
<dbReference type="EMBL" id="JAEKNR010000207">
    <property type="protein sequence ID" value="MBJ7600455.1"/>
    <property type="molecule type" value="Genomic_DNA"/>
</dbReference>
<dbReference type="AlphaFoldDB" id="A0A934N4N2"/>
<accession>A0A934N4N2</accession>
<keyword evidence="2" id="KW-1185">Reference proteome</keyword>
<organism evidence="1 2">
    <name type="scientific">Candidatus Nephthysia bennettiae</name>
    <dbReference type="NCBI Taxonomy" id="3127016"/>
    <lineage>
        <taxon>Bacteria</taxon>
        <taxon>Bacillati</taxon>
        <taxon>Candidatus Dormiibacterota</taxon>
        <taxon>Candidatus Dormibacteria</taxon>
        <taxon>Candidatus Dormibacterales</taxon>
        <taxon>Candidatus Dormibacteraceae</taxon>
        <taxon>Candidatus Nephthysia</taxon>
    </lineage>
</organism>
<reference evidence="1" key="1">
    <citation type="submission" date="2020-10" db="EMBL/GenBank/DDBJ databases">
        <title>Ca. Dormibacterota MAGs.</title>
        <authorList>
            <person name="Montgomery K."/>
        </authorList>
    </citation>
    <scope>NUCLEOTIDE SEQUENCE [LARGE SCALE GENOMIC DNA]</scope>
    <source>
        <strain evidence="1">SC8812_S17_10</strain>
    </source>
</reference>